<keyword evidence="4 7" id="KW-0812">Transmembrane</keyword>
<dbReference type="Proteomes" id="UP000321901">
    <property type="component" value="Unassembled WGS sequence"/>
</dbReference>
<feature type="transmembrane region" description="Helical" evidence="7">
    <location>
        <begin position="55"/>
        <end position="75"/>
    </location>
</feature>
<feature type="transmembrane region" description="Helical" evidence="7">
    <location>
        <begin position="171"/>
        <end position="192"/>
    </location>
</feature>
<comment type="caution">
    <text evidence="9">The sequence shown here is derived from an EMBL/GenBank/DDBJ whole genome shotgun (WGS) entry which is preliminary data.</text>
</comment>
<feature type="transmembrane region" description="Helical" evidence="7">
    <location>
        <begin position="237"/>
        <end position="254"/>
    </location>
</feature>
<feature type="transmembrane region" description="Helical" evidence="7">
    <location>
        <begin position="12"/>
        <end position="34"/>
    </location>
</feature>
<evidence type="ECO:0000256" key="1">
    <source>
        <dbReference type="ARBA" id="ARBA00004429"/>
    </source>
</evidence>
<sequence length="425" mass="46046">MNIFFTGGLGLLLLIGLPVAFSLSLLAVAGMYFFNGGTFAFMQIPIISYKSLDDFTLTALPMYVLMSQVLVVSGVGRDLYEMASRWFRHFPGGLAIATLFCCTVFSAISGSSVATAVTVGAVALPEMVRRGYNKRHVLGLLAAGGTLGILIPPSIPMIIYGSVTGESVGKLFIAGIIPGAILTVTFMIFSAYQTRHIKDKPATWGERMEASRKAIWGLLLPIIIIGGIYSGKFTPTEAAAVGVVLSFVIAIFVYKNINLTTMKEILISTVKTNAMILFIIIGAMLLGYILTILQIPQGIVNFATSQDISPWIIFILINIVLLILGMFLETVSILVITLPILYPIIMALGFDPIWFAIIMVINMELALISPPVGLNLFVLKGLNKENTISEIVKGVIPYAVIMVVFMVILSIFPEIATVLIHKDIK</sequence>
<proteinExistence type="predicted"/>
<organism evidence="9 10">
    <name type="scientific">Sporosarcina luteola</name>
    <dbReference type="NCBI Taxonomy" id="582850"/>
    <lineage>
        <taxon>Bacteria</taxon>
        <taxon>Bacillati</taxon>
        <taxon>Bacillota</taxon>
        <taxon>Bacilli</taxon>
        <taxon>Bacillales</taxon>
        <taxon>Caryophanaceae</taxon>
        <taxon>Sporosarcina</taxon>
    </lineage>
</organism>
<evidence type="ECO:0000256" key="7">
    <source>
        <dbReference type="SAM" id="Phobius"/>
    </source>
</evidence>
<dbReference type="NCBIfam" id="TIGR00786">
    <property type="entry name" value="dctM"/>
    <property type="match status" value="1"/>
</dbReference>
<dbReference type="PIRSF" id="PIRSF006066">
    <property type="entry name" value="HI0050"/>
    <property type="match status" value="1"/>
</dbReference>
<dbReference type="InterPro" id="IPR004681">
    <property type="entry name" value="TRAP_DctM"/>
</dbReference>
<feature type="transmembrane region" description="Helical" evidence="7">
    <location>
        <begin position="275"/>
        <end position="296"/>
    </location>
</feature>
<dbReference type="GO" id="GO:0005886">
    <property type="term" value="C:plasma membrane"/>
    <property type="evidence" value="ECO:0007669"/>
    <property type="project" value="UniProtKB-SubCell"/>
</dbReference>
<dbReference type="EMBL" id="BJYL01000038">
    <property type="protein sequence ID" value="GEN84527.1"/>
    <property type="molecule type" value="Genomic_DNA"/>
</dbReference>
<evidence type="ECO:0000313" key="9">
    <source>
        <dbReference type="EMBL" id="GEN84527.1"/>
    </source>
</evidence>
<dbReference type="InterPro" id="IPR010656">
    <property type="entry name" value="DctM"/>
</dbReference>
<evidence type="ECO:0000256" key="5">
    <source>
        <dbReference type="ARBA" id="ARBA00022989"/>
    </source>
</evidence>
<name>A0A511ZAP8_9BACL</name>
<keyword evidence="5 7" id="KW-1133">Transmembrane helix</keyword>
<keyword evidence="2" id="KW-1003">Cell membrane</keyword>
<feature type="transmembrane region" description="Helical" evidence="7">
    <location>
        <begin position="398"/>
        <end position="420"/>
    </location>
</feature>
<feature type="transmembrane region" description="Helical" evidence="7">
    <location>
        <begin position="308"/>
        <end position="341"/>
    </location>
</feature>
<feature type="transmembrane region" description="Helical" evidence="7">
    <location>
        <begin position="136"/>
        <end position="159"/>
    </location>
</feature>
<dbReference type="RefSeq" id="WP_147059445.1">
    <property type="nucleotide sequence ID" value="NZ_BJYL01000038.1"/>
</dbReference>
<feature type="transmembrane region" description="Helical" evidence="7">
    <location>
        <begin position="213"/>
        <end position="231"/>
    </location>
</feature>
<evidence type="ECO:0000256" key="4">
    <source>
        <dbReference type="ARBA" id="ARBA00022692"/>
    </source>
</evidence>
<dbReference type="AlphaFoldDB" id="A0A511ZAP8"/>
<keyword evidence="6 7" id="KW-0472">Membrane</keyword>
<evidence type="ECO:0000313" key="10">
    <source>
        <dbReference type="Proteomes" id="UP000321901"/>
    </source>
</evidence>
<dbReference type="PANTHER" id="PTHR33362">
    <property type="entry name" value="SIALIC ACID TRAP TRANSPORTER PERMEASE PROTEIN SIAT-RELATED"/>
    <property type="match status" value="1"/>
</dbReference>
<protein>
    <submittedName>
        <fullName evidence="9">C4-dicarboxylate ABC transporter permease</fullName>
    </submittedName>
</protein>
<comment type="subcellular location">
    <subcellularLocation>
        <location evidence="1">Cell inner membrane</location>
        <topology evidence="1">Multi-pass membrane protein</topology>
    </subcellularLocation>
</comment>
<dbReference type="PANTHER" id="PTHR33362:SF5">
    <property type="entry name" value="C4-DICARBOXYLATE TRAP TRANSPORTER LARGE PERMEASE PROTEIN DCTM"/>
    <property type="match status" value="1"/>
</dbReference>
<accession>A0A511ZAP8</accession>
<evidence type="ECO:0000259" key="8">
    <source>
        <dbReference type="Pfam" id="PF06808"/>
    </source>
</evidence>
<keyword evidence="10" id="KW-1185">Reference proteome</keyword>
<evidence type="ECO:0000256" key="6">
    <source>
        <dbReference type="ARBA" id="ARBA00023136"/>
    </source>
</evidence>
<feature type="transmembrane region" description="Helical" evidence="7">
    <location>
        <begin position="95"/>
        <end position="124"/>
    </location>
</feature>
<evidence type="ECO:0000256" key="2">
    <source>
        <dbReference type="ARBA" id="ARBA00022475"/>
    </source>
</evidence>
<dbReference type="OrthoDB" id="9785600at2"/>
<dbReference type="GO" id="GO:0022857">
    <property type="term" value="F:transmembrane transporter activity"/>
    <property type="evidence" value="ECO:0007669"/>
    <property type="project" value="TreeGrafter"/>
</dbReference>
<keyword evidence="3" id="KW-0997">Cell inner membrane</keyword>
<dbReference type="Pfam" id="PF06808">
    <property type="entry name" value="DctM"/>
    <property type="match status" value="1"/>
</dbReference>
<reference evidence="9 10" key="1">
    <citation type="submission" date="2019-07" db="EMBL/GenBank/DDBJ databases">
        <title>Whole genome shotgun sequence of Sporosarcina luteola NBRC 105378.</title>
        <authorList>
            <person name="Hosoyama A."/>
            <person name="Uohara A."/>
            <person name="Ohji S."/>
            <person name="Ichikawa N."/>
        </authorList>
    </citation>
    <scope>NUCLEOTIDE SEQUENCE [LARGE SCALE GENOMIC DNA]</scope>
    <source>
        <strain evidence="9 10">NBRC 105378</strain>
    </source>
</reference>
<gene>
    <name evidence="9" type="ORF">SLU01_28390</name>
</gene>
<feature type="domain" description="TRAP C4-dicarboxylate transport system permease DctM subunit" evidence="8">
    <location>
        <begin position="9"/>
        <end position="415"/>
    </location>
</feature>
<evidence type="ECO:0000256" key="3">
    <source>
        <dbReference type="ARBA" id="ARBA00022519"/>
    </source>
</evidence>
<feature type="transmembrane region" description="Helical" evidence="7">
    <location>
        <begin position="353"/>
        <end position="378"/>
    </location>
</feature>